<dbReference type="EMBL" id="QRBF01000008">
    <property type="protein sequence ID" value="RDS80935.1"/>
    <property type="molecule type" value="Genomic_DNA"/>
</dbReference>
<dbReference type="InterPro" id="IPR036259">
    <property type="entry name" value="MFS_trans_sf"/>
</dbReference>
<dbReference type="InterPro" id="IPR051337">
    <property type="entry name" value="OPA_Antiporter"/>
</dbReference>
<sequence length="433" mass="47066">MDMKATEAMQDASSQQGSKFYRYGQLALLVVAAGTIYPVFYLRQVYQSSMLVAMGIDNQQLGYLYSSMGTAFVLSYLPSGWLADRLPPRLLITFSLFATGLLALWYATLPGFDYLPVIFFMGGLTTGLTFWAPLLKRLKSLAAKEEQGRFFGMLDGGRGVIEASLATIALTLFTYQTSKQGQSLAEGFQLVIHLYAYSCIALAILFALLRDPRKPAAVTETMQVQKGNLLADLNFLCRLPELWLMTAIVFCGYHLFWATYSFSAYLEQGGLGLSAAAAATVTTAKLWMRPFGGIGGGLLGDRLTPLRVLICALVLATLGIAGLIIATMFHGVVLAAGLVLFIGLMVYAIRGLYWAILDVCNVPVRVTGLAIGIVSVIAYSPDILLPLINGWTTQHFPGVVGYQIYYSYIVTMGVLGVIAALILNKRIAKRKAA</sequence>
<evidence type="ECO:0000256" key="5">
    <source>
        <dbReference type="SAM" id="Phobius"/>
    </source>
</evidence>
<dbReference type="SUPFAM" id="SSF103473">
    <property type="entry name" value="MFS general substrate transporter"/>
    <property type="match status" value="1"/>
</dbReference>
<evidence type="ECO:0000256" key="3">
    <source>
        <dbReference type="ARBA" id="ARBA00022989"/>
    </source>
</evidence>
<keyword evidence="4 5" id="KW-0472">Membrane</keyword>
<dbReference type="CDD" id="cd06174">
    <property type="entry name" value="MFS"/>
    <property type="match status" value="1"/>
</dbReference>
<feature type="transmembrane region" description="Helical" evidence="5">
    <location>
        <begin position="90"/>
        <end position="108"/>
    </location>
</feature>
<evidence type="ECO:0000256" key="1">
    <source>
        <dbReference type="ARBA" id="ARBA00004127"/>
    </source>
</evidence>
<feature type="transmembrane region" description="Helical" evidence="5">
    <location>
        <begin position="114"/>
        <end position="135"/>
    </location>
</feature>
<feature type="transmembrane region" description="Helical" evidence="5">
    <location>
        <begin position="308"/>
        <end position="329"/>
    </location>
</feature>
<dbReference type="GO" id="GO:0012505">
    <property type="term" value="C:endomembrane system"/>
    <property type="evidence" value="ECO:0007669"/>
    <property type="project" value="UniProtKB-SubCell"/>
</dbReference>
<dbReference type="Pfam" id="PF07690">
    <property type="entry name" value="MFS_1"/>
    <property type="match status" value="1"/>
</dbReference>
<keyword evidence="2 5" id="KW-0812">Transmembrane</keyword>
<organism evidence="6 7">
    <name type="scientific">Dyella psychrodurans</name>
    <dbReference type="NCBI Taxonomy" id="1927960"/>
    <lineage>
        <taxon>Bacteria</taxon>
        <taxon>Pseudomonadati</taxon>
        <taxon>Pseudomonadota</taxon>
        <taxon>Gammaproteobacteria</taxon>
        <taxon>Lysobacterales</taxon>
        <taxon>Rhodanobacteraceae</taxon>
        <taxon>Dyella</taxon>
    </lineage>
</organism>
<feature type="transmembrane region" description="Helical" evidence="5">
    <location>
        <begin position="335"/>
        <end position="357"/>
    </location>
</feature>
<comment type="subcellular location">
    <subcellularLocation>
        <location evidence="1">Endomembrane system</location>
        <topology evidence="1">Multi-pass membrane protein</topology>
    </subcellularLocation>
</comment>
<gene>
    <name evidence="6" type="ORF">DWU99_17915</name>
</gene>
<keyword evidence="3 5" id="KW-1133">Transmembrane helix</keyword>
<feature type="transmembrane region" description="Helical" evidence="5">
    <location>
        <begin position="369"/>
        <end position="392"/>
    </location>
</feature>
<evidence type="ECO:0000313" key="7">
    <source>
        <dbReference type="Proteomes" id="UP000255334"/>
    </source>
</evidence>
<accession>A0A370WY79</accession>
<dbReference type="PANTHER" id="PTHR43826">
    <property type="entry name" value="GLUCOSE-6-PHOSPHATE EXCHANGER SLC37A4"/>
    <property type="match status" value="1"/>
</dbReference>
<dbReference type="AlphaFoldDB" id="A0A370WY79"/>
<dbReference type="GO" id="GO:0016020">
    <property type="term" value="C:membrane"/>
    <property type="evidence" value="ECO:0007669"/>
    <property type="project" value="UniProtKB-ARBA"/>
</dbReference>
<feature type="transmembrane region" description="Helical" evidence="5">
    <location>
        <begin position="62"/>
        <end position="83"/>
    </location>
</feature>
<protein>
    <submittedName>
        <fullName evidence="6">MFS transporter</fullName>
    </submittedName>
</protein>
<evidence type="ECO:0000256" key="2">
    <source>
        <dbReference type="ARBA" id="ARBA00022692"/>
    </source>
</evidence>
<dbReference type="InterPro" id="IPR011701">
    <property type="entry name" value="MFS"/>
</dbReference>
<evidence type="ECO:0000313" key="6">
    <source>
        <dbReference type="EMBL" id="RDS80935.1"/>
    </source>
</evidence>
<dbReference type="PANTHER" id="PTHR43826:SF3">
    <property type="entry name" value="GLUCOSE-6-PHOSPHATE EXCHANGER SLC37A4"/>
    <property type="match status" value="1"/>
</dbReference>
<proteinExistence type="predicted"/>
<feature type="transmembrane region" description="Helical" evidence="5">
    <location>
        <begin position="242"/>
        <end position="263"/>
    </location>
</feature>
<dbReference type="Proteomes" id="UP000255334">
    <property type="component" value="Unassembled WGS sequence"/>
</dbReference>
<feature type="transmembrane region" description="Helical" evidence="5">
    <location>
        <begin position="156"/>
        <end position="175"/>
    </location>
</feature>
<dbReference type="GO" id="GO:0061513">
    <property type="term" value="F:glucose 6-phosphate:phosphate antiporter activity"/>
    <property type="evidence" value="ECO:0007669"/>
    <property type="project" value="TreeGrafter"/>
</dbReference>
<feature type="transmembrane region" description="Helical" evidence="5">
    <location>
        <begin position="404"/>
        <end position="423"/>
    </location>
</feature>
<comment type="caution">
    <text evidence="6">The sequence shown here is derived from an EMBL/GenBank/DDBJ whole genome shotgun (WGS) entry which is preliminary data.</text>
</comment>
<dbReference type="Gene3D" id="1.20.1250.20">
    <property type="entry name" value="MFS general substrate transporter like domains"/>
    <property type="match status" value="2"/>
</dbReference>
<dbReference type="GO" id="GO:0035435">
    <property type="term" value="P:phosphate ion transmembrane transport"/>
    <property type="evidence" value="ECO:0007669"/>
    <property type="project" value="TreeGrafter"/>
</dbReference>
<reference evidence="6 7" key="1">
    <citation type="submission" date="2018-07" db="EMBL/GenBank/DDBJ databases">
        <title>Dyella monticola sp. nov. and Dyella psychrodurans sp. nov. isolated from monsoon evergreen broad-leaved forest soil of Dinghu Mountain, China.</title>
        <authorList>
            <person name="Gao Z."/>
            <person name="Qiu L."/>
        </authorList>
    </citation>
    <scope>NUCLEOTIDE SEQUENCE [LARGE SCALE GENOMIC DNA]</scope>
    <source>
        <strain evidence="6 7">4MSK11</strain>
    </source>
</reference>
<evidence type="ECO:0000256" key="4">
    <source>
        <dbReference type="ARBA" id="ARBA00023136"/>
    </source>
</evidence>
<dbReference type="OrthoDB" id="9773404at2"/>
<feature type="transmembrane region" description="Helical" evidence="5">
    <location>
        <begin position="20"/>
        <end position="42"/>
    </location>
</feature>
<keyword evidence="7" id="KW-1185">Reference proteome</keyword>
<name>A0A370WY79_9GAMM</name>
<feature type="transmembrane region" description="Helical" evidence="5">
    <location>
        <begin position="187"/>
        <end position="209"/>
    </location>
</feature>